<dbReference type="KEGG" id="mbah:HYN46_01095"/>
<reference evidence="8 9" key="1">
    <citation type="submission" date="2018-07" db="EMBL/GenBank/DDBJ databases">
        <title>Genome sequencing of Moraxellaceae gen. HYN0046.</title>
        <authorList>
            <person name="Kim M."/>
            <person name="Yi H."/>
        </authorList>
    </citation>
    <scope>NUCLEOTIDE SEQUENCE [LARGE SCALE GENOMIC DNA]</scope>
    <source>
        <strain evidence="8 9">HYN0046</strain>
    </source>
</reference>
<keyword evidence="9" id="KW-1185">Reference proteome</keyword>
<evidence type="ECO:0000256" key="6">
    <source>
        <dbReference type="ARBA" id="ARBA00023136"/>
    </source>
</evidence>
<evidence type="ECO:0000256" key="7">
    <source>
        <dbReference type="SAM" id="Phobius"/>
    </source>
</evidence>
<evidence type="ECO:0000313" key="8">
    <source>
        <dbReference type="EMBL" id="AXI01613.1"/>
    </source>
</evidence>
<keyword evidence="6 7" id="KW-0472">Membrane</keyword>
<dbReference type="AlphaFoldDB" id="A0A345P2V4"/>
<evidence type="ECO:0000256" key="4">
    <source>
        <dbReference type="ARBA" id="ARBA00022692"/>
    </source>
</evidence>
<dbReference type="PANTHER" id="PTHR33452">
    <property type="entry name" value="OXIDOREDUCTASE CATD-RELATED"/>
    <property type="match status" value="1"/>
</dbReference>
<sequence length="206" mass="22588">MSTFIKNSVSTLDALLDRLGQIIQPVDGLPALALRLYLVPVFWTAGMNKLAAFSDTIAWFGADGLGLPFPTIMASLATGTELSGAVLLALGLFTRWISIPLIVTMLVAIFTVHLPNGWQAIADQTAPFANMRVMEAGDKIQAAREILKEHGDYDWLTSSGNFAIINNGVEFAVTYLVMLLALIKMGGGRFVSVDYWVRRVVKRWVR</sequence>
<keyword evidence="4 7" id="KW-0812">Transmembrane</keyword>
<feature type="transmembrane region" description="Helical" evidence="7">
    <location>
        <begin position="162"/>
        <end position="183"/>
    </location>
</feature>
<proteinExistence type="inferred from homology"/>
<evidence type="ECO:0000256" key="5">
    <source>
        <dbReference type="ARBA" id="ARBA00022989"/>
    </source>
</evidence>
<accession>A0A345P2V4</accession>
<keyword evidence="5 7" id="KW-1133">Transmembrane helix</keyword>
<comment type="subcellular location">
    <subcellularLocation>
        <location evidence="1">Cell membrane</location>
        <topology evidence="1">Multi-pass membrane protein</topology>
    </subcellularLocation>
</comment>
<evidence type="ECO:0000256" key="1">
    <source>
        <dbReference type="ARBA" id="ARBA00004651"/>
    </source>
</evidence>
<evidence type="ECO:0000313" key="9">
    <source>
        <dbReference type="Proteomes" id="UP000253940"/>
    </source>
</evidence>
<dbReference type="Proteomes" id="UP000253940">
    <property type="component" value="Chromosome"/>
</dbReference>
<comment type="similarity">
    <text evidence="2">Belongs to the DoxX family.</text>
</comment>
<dbReference type="GO" id="GO:0005886">
    <property type="term" value="C:plasma membrane"/>
    <property type="evidence" value="ECO:0007669"/>
    <property type="project" value="UniProtKB-SubCell"/>
</dbReference>
<name>A0A345P2V4_9GAMM</name>
<dbReference type="InterPro" id="IPR032808">
    <property type="entry name" value="DoxX"/>
</dbReference>
<dbReference type="EMBL" id="CP031222">
    <property type="protein sequence ID" value="AXI01613.1"/>
    <property type="molecule type" value="Genomic_DNA"/>
</dbReference>
<organism evidence="8 9">
    <name type="scientific">Aquirhabdus parva</name>
    <dbReference type="NCBI Taxonomy" id="2283318"/>
    <lineage>
        <taxon>Bacteria</taxon>
        <taxon>Pseudomonadati</taxon>
        <taxon>Pseudomonadota</taxon>
        <taxon>Gammaproteobacteria</taxon>
        <taxon>Moraxellales</taxon>
        <taxon>Moraxellaceae</taxon>
        <taxon>Aquirhabdus</taxon>
    </lineage>
</organism>
<keyword evidence="3" id="KW-1003">Cell membrane</keyword>
<dbReference type="OrthoDB" id="346004at2"/>
<evidence type="ECO:0000256" key="2">
    <source>
        <dbReference type="ARBA" id="ARBA00006679"/>
    </source>
</evidence>
<dbReference type="InterPro" id="IPR051907">
    <property type="entry name" value="DoxX-like_oxidoreductase"/>
</dbReference>
<evidence type="ECO:0000256" key="3">
    <source>
        <dbReference type="ARBA" id="ARBA00022475"/>
    </source>
</evidence>
<dbReference type="Pfam" id="PF07681">
    <property type="entry name" value="DoxX"/>
    <property type="match status" value="1"/>
</dbReference>
<gene>
    <name evidence="8" type="ORF">HYN46_01095</name>
</gene>
<dbReference type="PANTHER" id="PTHR33452:SF19">
    <property type="entry name" value="DOXX FAMILY PROTEIN"/>
    <property type="match status" value="1"/>
</dbReference>
<protein>
    <submittedName>
        <fullName evidence="8">DoxX family protein</fullName>
    </submittedName>
</protein>